<comment type="similarity">
    <text evidence="7">Belongs to the COQ4 family.</text>
</comment>
<dbReference type="AlphaFoldDB" id="A0A286U9T6"/>
<comment type="catalytic activity">
    <reaction evidence="7">
        <text>a 4-hydroxy-3-methoxy-5-(all-trans-polyprenyl)benzoate + H(+) = a 2-methoxy-6-(all-trans-polyprenyl)phenol + CO2</text>
        <dbReference type="Rhea" id="RHEA:81179"/>
        <dbReference type="Rhea" id="RHEA-COMP:9551"/>
        <dbReference type="Rhea" id="RHEA-COMP:10931"/>
        <dbReference type="ChEBI" id="CHEBI:15378"/>
        <dbReference type="ChEBI" id="CHEBI:16526"/>
        <dbReference type="ChEBI" id="CHEBI:62731"/>
        <dbReference type="ChEBI" id="CHEBI:84443"/>
        <dbReference type="EC" id="4.1.1.130"/>
    </reaction>
</comment>
<comment type="subunit">
    <text evidence="7">Component of a multi-subunit COQ enzyme complex, composed of at least COQ3, COQ4, COQ5, COQ6, COQ7 and COQ9.</text>
</comment>
<feature type="compositionally biased region" description="Basic and acidic residues" evidence="8">
    <location>
        <begin position="288"/>
        <end position="297"/>
    </location>
</feature>
<keyword evidence="7" id="KW-0479">Metal-binding</keyword>
<evidence type="ECO:0000256" key="3">
    <source>
        <dbReference type="ARBA" id="ARBA00023128"/>
    </source>
</evidence>
<protein>
    <recommendedName>
        <fullName evidence="6">4-hydroxy-3-methoxy-5-polyprenylbenzoate decarboxylase</fullName>
    </recommendedName>
</protein>
<keyword evidence="9" id="KW-0830">Ubiquinone</keyword>
<feature type="binding site" evidence="7">
    <location>
        <position position="175"/>
    </location>
    <ligand>
        <name>Zn(2+)</name>
        <dbReference type="ChEBI" id="CHEBI:29105"/>
    </ligand>
</feature>
<dbReference type="HAMAP" id="MF_03111">
    <property type="entry name" value="Coq4"/>
    <property type="match status" value="1"/>
</dbReference>
<dbReference type="InParanoid" id="A0A286U9T6"/>
<dbReference type="Proteomes" id="UP000217199">
    <property type="component" value="Unassembled WGS sequence"/>
</dbReference>
<evidence type="ECO:0000256" key="7">
    <source>
        <dbReference type="HAMAP-Rule" id="MF_03111"/>
    </source>
</evidence>
<dbReference type="UniPathway" id="UPA00232"/>
<organism evidence="9 10">
    <name type="scientific">Pyrrhoderma noxium</name>
    <dbReference type="NCBI Taxonomy" id="2282107"/>
    <lineage>
        <taxon>Eukaryota</taxon>
        <taxon>Fungi</taxon>
        <taxon>Dikarya</taxon>
        <taxon>Basidiomycota</taxon>
        <taxon>Agaricomycotina</taxon>
        <taxon>Agaricomycetes</taxon>
        <taxon>Hymenochaetales</taxon>
        <taxon>Hymenochaetaceae</taxon>
        <taxon>Pyrrhoderma</taxon>
    </lineage>
</organism>
<feature type="region of interest" description="Disordered" evidence="8">
    <location>
        <begin position="276"/>
        <end position="297"/>
    </location>
</feature>
<evidence type="ECO:0000256" key="6">
    <source>
        <dbReference type="ARBA" id="ARBA00081568"/>
    </source>
</evidence>
<feature type="binding site" evidence="7">
    <location>
        <position position="179"/>
    </location>
    <ligand>
        <name>Zn(2+)</name>
        <dbReference type="ChEBI" id="CHEBI:29105"/>
    </ligand>
</feature>
<dbReference type="GO" id="GO:0120539">
    <property type="term" value="F:4-hydroxy-3-methoxy-5-polyprenylbenzoate decarboxylase activity"/>
    <property type="evidence" value="ECO:0007669"/>
    <property type="project" value="UniProtKB-EC"/>
</dbReference>
<sequence>MSFLCALSNKAPLRLNCSKNAFLIPNRAAREKQRSYLFRRDVSSTKPAYEGHVPLNALENAFLAVGSGLVLLTNPNRADLVAALGETTAIGPVLPKLRDRMLDSAEGRRVLKTRPRINTRSVDMQKLALLPENTLGHTYVKWLERCEVTPDSREPVHYIDDPELAYVMQRYRECHDLYHASLGIPIDGLSELAVKAFEFANLGLPMAALSALFGPLRLSSKKKERYYRKFLPWALRCGGSAQSMITVFWEERWSQDIDELRRELGIIEPPPVAWKKSKDIPMQEPTQEEAKNQTIKE</sequence>
<accession>A0A286U9T6</accession>
<evidence type="ECO:0000256" key="1">
    <source>
        <dbReference type="ARBA" id="ARBA00022688"/>
    </source>
</evidence>
<dbReference type="PANTHER" id="PTHR12922:SF7">
    <property type="entry name" value="UBIQUINONE BIOSYNTHESIS PROTEIN COQ4 HOMOLOG, MITOCHONDRIAL"/>
    <property type="match status" value="1"/>
</dbReference>
<dbReference type="FunCoup" id="A0A286U9T6">
    <property type="interactions" value="306"/>
</dbReference>
<comment type="caution">
    <text evidence="9">The sequence shown here is derived from an EMBL/GenBank/DDBJ whole genome shotgun (WGS) entry which is preliminary data.</text>
</comment>
<comment type="function">
    <text evidence="7">Lyase that catalyzes the C1-decarboxylation of 4-hydroxy-3-methoxy-5-(all-trans-polyprenyl)benzoic acid into 2-methoxy-6-(all-trans-polyprenyl)phenol during ubiquinone biosynthesis.</text>
</comment>
<evidence type="ECO:0000256" key="4">
    <source>
        <dbReference type="ARBA" id="ARBA00023136"/>
    </source>
</evidence>
<evidence type="ECO:0000313" key="9">
    <source>
        <dbReference type="EMBL" id="PAV16351.1"/>
    </source>
</evidence>
<evidence type="ECO:0000256" key="5">
    <source>
        <dbReference type="ARBA" id="ARBA00023239"/>
    </source>
</evidence>
<keyword evidence="2 7" id="KW-0999">Mitochondrion inner membrane</keyword>
<gene>
    <name evidence="7" type="primary">COQ4</name>
    <name evidence="9" type="ORF">PNOK_0797100</name>
</gene>
<evidence type="ECO:0000313" key="10">
    <source>
        <dbReference type="Proteomes" id="UP000217199"/>
    </source>
</evidence>
<keyword evidence="4 7" id="KW-0472">Membrane</keyword>
<dbReference type="InterPro" id="IPR007715">
    <property type="entry name" value="Coq4"/>
</dbReference>
<keyword evidence="10" id="KW-1185">Reference proteome</keyword>
<dbReference type="OrthoDB" id="4249at2759"/>
<dbReference type="Pfam" id="PF05019">
    <property type="entry name" value="Coq4"/>
    <property type="match status" value="1"/>
</dbReference>
<feature type="binding site" evidence="7">
    <location>
        <position position="176"/>
    </location>
    <ligand>
        <name>Zn(2+)</name>
        <dbReference type="ChEBI" id="CHEBI:29105"/>
    </ligand>
</feature>
<comment type="subcellular location">
    <subcellularLocation>
        <location evidence="7">Mitochondrion inner membrane</location>
        <topology evidence="7">Peripheral membrane protein</topology>
        <orientation evidence="7">Matrix side</orientation>
    </subcellularLocation>
</comment>
<dbReference type="GO" id="GO:0031314">
    <property type="term" value="C:extrinsic component of mitochondrial inner membrane"/>
    <property type="evidence" value="ECO:0007669"/>
    <property type="project" value="UniProtKB-UniRule"/>
</dbReference>
<keyword evidence="7" id="KW-0862">Zinc</keyword>
<comment type="pathway">
    <text evidence="7">Cofactor biosynthesis; ubiquinone biosynthesis.</text>
</comment>
<comment type="cofactor">
    <cofactor evidence="7">
        <name>Zn(2+)</name>
        <dbReference type="ChEBI" id="CHEBI:29105"/>
    </cofactor>
</comment>
<evidence type="ECO:0000256" key="8">
    <source>
        <dbReference type="SAM" id="MobiDB-lite"/>
    </source>
</evidence>
<keyword evidence="1 7" id="KW-0831">Ubiquinone biosynthesis</keyword>
<dbReference type="GO" id="GO:0008270">
    <property type="term" value="F:zinc ion binding"/>
    <property type="evidence" value="ECO:0007669"/>
    <property type="project" value="UniProtKB-UniRule"/>
</dbReference>
<feature type="binding site" evidence="7">
    <location>
        <position position="191"/>
    </location>
    <ligand>
        <name>Zn(2+)</name>
        <dbReference type="ChEBI" id="CHEBI:29105"/>
    </ligand>
</feature>
<dbReference type="EMBL" id="NBII01000008">
    <property type="protein sequence ID" value="PAV16351.1"/>
    <property type="molecule type" value="Genomic_DNA"/>
</dbReference>
<evidence type="ECO:0000256" key="2">
    <source>
        <dbReference type="ARBA" id="ARBA00022792"/>
    </source>
</evidence>
<proteinExistence type="inferred from homology"/>
<name>A0A286U9T6_9AGAM</name>
<keyword evidence="3 7" id="KW-0496">Mitochondrion</keyword>
<dbReference type="InterPro" id="IPR027540">
    <property type="entry name" value="Coq4_euk"/>
</dbReference>
<keyword evidence="5 7" id="KW-0456">Lyase</keyword>
<dbReference type="PANTHER" id="PTHR12922">
    <property type="entry name" value="UBIQUINONE BIOSYNTHESIS PROTEIN"/>
    <property type="match status" value="1"/>
</dbReference>
<reference evidence="9 10" key="1">
    <citation type="journal article" date="2017" name="Mol. Ecol.">
        <title>Comparative and population genomic landscape of Phellinus noxius: A hypervariable fungus causing root rot in trees.</title>
        <authorList>
            <person name="Chung C.L."/>
            <person name="Lee T.J."/>
            <person name="Akiba M."/>
            <person name="Lee H.H."/>
            <person name="Kuo T.H."/>
            <person name="Liu D."/>
            <person name="Ke H.M."/>
            <person name="Yokoi T."/>
            <person name="Roa M.B."/>
            <person name="Lu M.J."/>
            <person name="Chang Y.Y."/>
            <person name="Ann P.J."/>
            <person name="Tsai J.N."/>
            <person name="Chen C.Y."/>
            <person name="Tzean S.S."/>
            <person name="Ota Y."/>
            <person name="Hattori T."/>
            <person name="Sahashi N."/>
            <person name="Liou R.F."/>
            <person name="Kikuchi T."/>
            <person name="Tsai I.J."/>
        </authorList>
    </citation>
    <scope>NUCLEOTIDE SEQUENCE [LARGE SCALE GENOMIC DNA]</scope>
    <source>
        <strain evidence="9 10">FFPRI411160</strain>
    </source>
</reference>
<dbReference type="STRING" id="2282107.A0A286U9T6"/>